<sequence>EKQRSPRLLSHFKKTDQTHLCLGVRGYDLFHPQRYAQEILAIILGGNMSSRLFIKIREKKGLAY</sequence>
<evidence type="ECO:0000259" key="1">
    <source>
        <dbReference type="Pfam" id="PF05193"/>
    </source>
</evidence>
<evidence type="ECO:0000313" key="2">
    <source>
        <dbReference type="EMBL" id="GAJ22032.1"/>
    </source>
</evidence>
<gene>
    <name evidence="2" type="ORF">S12H4_62850</name>
</gene>
<dbReference type="InterPro" id="IPR011249">
    <property type="entry name" value="Metalloenz_LuxS/M16"/>
</dbReference>
<proteinExistence type="predicted"/>
<comment type="caution">
    <text evidence="2">The sequence shown here is derived from an EMBL/GenBank/DDBJ whole genome shotgun (WGS) entry which is preliminary data.</text>
</comment>
<dbReference type="GO" id="GO:0046872">
    <property type="term" value="F:metal ion binding"/>
    <property type="evidence" value="ECO:0007669"/>
    <property type="project" value="InterPro"/>
</dbReference>
<dbReference type="EMBL" id="BARW01042390">
    <property type="protein sequence ID" value="GAJ22032.1"/>
    <property type="molecule type" value="Genomic_DNA"/>
</dbReference>
<accession>X1VPM4</accession>
<dbReference type="Pfam" id="PF05193">
    <property type="entry name" value="Peptidase_M16_C"/>
    <property type="match status" value="1"/>
</dbReference>
<feature type="non-terminal residue" evidence="2">
    <location>
        <position position="64"/>
    </location>
</feature>
<feature type="non-terminal residue" evidence="2">
    <location>
        <position position="1"/>
    </location>
</feature>
<dbReference type="AlphaFoldDB" id="X1VPM4"/>
<dbReference type="SUPFAM" id="SSF63411">
    <property type="entry name" value="LuxS/MPP-like metallohydrolase"/>
    <property type="match status" value="1"/>
</dbReference>
<name>X1VPM4_9ZZZZ</name>
<protein>
    <recommendedName>
        <fullName evidence="1">Peptidase M16 C-terminal domain-containing protein</fullName>
    </recommendedName>
</protein>
<feature type="domain" description="Peptidase M16 C-terminal" evidence="1">
    <location>
        <begin position="14"/>
        <end position="64"/>
    </location>
</feature>
<dbReference type="InterPro" id="IPR007863">
    <property type="entry name" value="Peptidase_M16_C"/>
</dbReference>
<reference evidence="2" key="1">
    <citation type="journal article" date="2014" name="Front. Microbiol.">
        <title>High frequency of phylogenetically diverse reductive dehalogenase-homologous genes in deep subseafloor sedimentary metagenomes.</title>
        <authorList>
            <person name="Kawai M."/>
            <person name="Futagami T."/>
            <person name="Toyoda A."/>
            <person name="Takaki Y."/>
            <person name="Nishi S."/>
            <person name="Hori S."/>
            <person name="Arai W."/>
            <person name="Tsubouchi T."/>
            <person name="Morono Y."/>
            <person name="Uchiyama I."/>
            <person name="Ito T."/>
            <person name="Fujiyama A."/>
            <person name="Inagaki F."/>
            <person name="Takami H."/>
        </authorList>
    </citation>
    <scope>NUCLEOTIDE SEQUENCE</scope>
    <source>
        <strain evidence="2">Expedition CK06-06</strain>
    </source>
</reference>
<dbReference type="Gene3D" id="3.30.830.10">
    <property type="entry name" value="Metalloenzyme, LuxS/M16 peptidase-like"/>
    <property type="match status" value="1"/>
</dbReference>
<organism evidence="2">
    <name type="scientific">marine sediment metagenome</name>
    <dbReference type="NCBI Taxonomy" id="412755"/>
    <lineage>
        <taxon>unclassified sequences</taxon>
        <taxon>metagenomes</taxon>
        <taxon>ecological metagenomes</taxon>
    </lineage>
</organism>